<name>A0A0J6VFV1_9MYCO</name>
<organism evidence="1 2">
    <name type="scientific">Mycolicibacterium obuense</name>
    <dbReference type="NCBI Taxonomy" id="1807"/>
    <lineage>
        <taxon>Bacteria</taxon>
        <taxon>Bacillati</taxon>
        <taxon>Actinomycetota</taxon>
        <taxon>Actinomycetes</taxon>
        <taxon>Mycobacteriales</taxon>
        <taxon>Mycobacteriaceae</taxon>
        <taxon>Mycolicibacterium</taxon>
    </lineage>
</organism>
<dbReference type="Proteomes" id="UP000036313">
    <property type="component" value="Unassembled WGS sequence"/>
</dbReference>
<evidence type="ECO:0000313" key="2">
    <source>
        <dbReference type="Proteomes" id="UP000036313"/>
    </source>
</evidence>
<reference evidence="1 2" key="1">
    <citation type="journal article" date="2015" name="Genome Biol. Evol.">
        <title>Characterization of Three Mycobacterium spp. with Potential Use in Bioremediation by Genome Sequencing and Comparative Genomics.</title>
        <authorList>
            <person name="Das S."/>
            <person name="Pettersson B.M."/>
            <person name="Behra P.R."/>
            <person name="Ramesh M."/>
            <person name="Dasgupta S."/>
            <person name="Bhattacharya A."/>
            <person name="Kirsebom L.A."/>
        </authorList>
    </citation>
    <scope>NUCLEOTIDE SEQUENCE [LARGE SCALE GENOMIC DNA]</scope>
    <source>
        <strain evidence="1 2">DSM 44075</strain>
    </source>
</reference>
<dbReference type="PATRIC" id="fig|1807.14.peg.4274"/>
<protein>
    <recommendedName>
        <fullName evidence="3">Type II toxin-antitoxin system RelE/ParE family toxin</fullName>
    </recommendedName>
</protein>
<evidence type="ECO:0008006" key="3">
    <source>
        <dbReference type="Google" id="ProtNLM"/>
    </source>
</evidence>
<dbReference type="AlphaFoldDB" id="A0A0J6VFV1"/>
<sequence length="129" mass="15095">MLIDWSDEFDTWLDRLEDHAHNDPISARRLDYITAQLQHLQELTDPPEEDTAHLRRVRQSKTYPVWRLAHPYDPDIAVRLIVWFPDDEHAVIALFAGDKARIGNAFYNSVGTRADAAIETWKRRKDTQS</sequence>
<comment type="caution">
    <text evidence="1">The sequence shown here is derived from an EMBL/GenBank/DDBJ whole genome shotgun (WGS) entry which is preliminary data.</text>
</comment>
<dbReference type="RefSeq" id="WP_048424585.1">
    <property type="nucleotide sequence ID" value="NZ_JYNU01000054.1"/>
</dbReference>
<accession>A0A0J6VFV1</accession>
<gene>
    <name evidence="1" type="ORF">MOBUDSM44075_04240</name>
</gene>
<dbReference type="EMBL" id="JYNU01000054">
    <property type="protein sequence ID" value="KMO69885.1"/>
    <property type="molecule type" value="Genomic_DNA"/>
</dbReference>
<evidence type="ECO:0000313" key="1">
    <source>
        <dbReference type="EMBL" id="KMO69885.1"/>
    </source>
</evidence>
<proteinExistence type="predicted"/>